<dbReference type="Pfam" id="PF05089">
    <property type="entry name" value="NAGLU"/>
    <property type="match status" value="1"/>
</dbReference>
<accession>A0ABR2HDM5</accession>
<name>A0ABR2HDM5_9EUKA</name>
<protein>
    <recommendedName>
        <fullName evidence="6">Alpha-N-acetylglucosaminidase</fullName>
    </recommendedName>
</protein>
<comment type="caution">
    <text evidence="4">The sequence shown here is derived from an EMBL/GenBank/DDBJ whole genome shotgun (WGS) entry which is preliminary data.</text>
</comment>
<organism evidence="4 5">
    <name type="scientific">Tritrichomonas musculus</name>
    <dbReference type="NCBI Taxonomy" id="1915356"/>
    <lineage>
        <taxon>Eukaryota</taxon>
        <taxon>Metamonada</taxon>
        <taxon>Parabasalia</taxon>
        <taxon>Tritrichomonadida</taxon>
        <taxon>Tritrichomonadidae</taxon>
        <taxon>Tritrichomonas</taxon>
    </lineage>
</organism>
<sequence length="653" mass="77100">MKNHEYGIVTWSGKQIQWPETIPDTDLYRQESPVKYHYNYNVVTFGYTMPFYDWEKWRQEIDWMALHGFDLPLSYAGFEAIATRVWKNLALTQEEIDNFYVGPAFLPWQRMGNFIHHDGTITAEYNLKQVSPQHNILNALRELGMTPICPAFAGFVPRGILRLYPNIKHYNLSWNDFPDENKATLLSPEEDLFMKIGGMFIEEYEREFGTQQFYIADTFNEMIIPSTEDRYSWLATMGERLYKSITNVNQNAIWVIQGWMFSNQRDQWDKESVSSFLSLVPDEGMLILDMATDYNKFIYQNEFNWDYYDGFYGKMWVYSVIPNKGGKSLFTGVLDYYCNGHLTALNDSKKGNLIGIGMAPEGFENNEMLYEIYTDVFWSSKEESIHDLLRNYAMNRYRSYPKEIEKSWNLLLKTAYSKLVDYPRYNWQMSPGTERGTACLDDEFEQSCRLWVLAMNENPSLSKSELYLNDIIEASCHLAGIKLEKLCKGMIDAFNENVKSKASLYFSYFTSLIQMMDSVLEAHKHFRLEEWLEYAEKMADKNHELKRHYIEGGRYLLTVWAEEATIRLNDYAARLWGGLLRHYYFRRWEIWFNGKMDGKDQKTINDDVRQFEIGWRNLPYLSRFPVPNDVAKACKDLVTFSDSINLSNWEWNE</sequence>
<dbReference type="EMBL" id="JAPFFF010000032">
    <property type="protein sequence ID" value="KAK8844440.1"/>
    <property type="molecule type" value="Genomic_DNA"/>
</dbReference>
<dbReference type="Pfam" id="PF12972">
    <property type="entry name" value="NAGLU_C"/>
    <property type="match status" value="1"/>
</dbReference>
<evidence type="ECO:0000313" key="5">
    <source>
        <dbReference type="Proteomes" id="UP001470230"/>
    </source>
</evidence>
<proteinExistence type="predicted"/>
<dbReference type="PANTHER" id="PTHR12872:SF1">
    <property type="entry name" value="ALPHA-N-ACETYLGLUCOSAMINIDASE"/>
    <property type="match status" value="1"/>
</dbReference>
<dbReference type="Proteomes" id="UP001470230">
    <property type="component" value="Unassembled WGS sequence"/>
</dbReference>
<evidence type="ECO:0000259" key="1">
    <source>
        <dbReference type="Pfam" id="PF05089"/>
    </source>
</evidence>
<evidence type="ECO:0000259" key="2">
    <source>
        <dbReference type="Pfam" id="PF12972"/>
    </source>
</evidence>
<evidence type="ECO:0000313" key="4">
    <source>
        <dbReference type="EMBL" id="KAK8844440.1"/>
    </source>
</evidence>
<feature type="domain" description="Alpha-N-acetylglucosaminidase tim-barrel" evidence="1">
    <location>
        <begin position="38"/>
        <end position="379"/>
    </location>
</feature>
<dbReference type="InterPro" id="IPR024733">
    <property type="entry name" value="NAGLU_tim-barrel"/>
</dbReference>
<evidence type="ECO:0008006" key="6">
    <source>
        <dbReference type="Google" id="ProtNLM"/>
    </source>
</evidence>
<dbReference type="EMBL" id="JAPFFF010000032">
    <property type="protein sequence ID" value="KAK8844436.1"/>
    <property type="molecule type" value="Genomic_DNA"/>
</dbReference>
<dbReference type="InterPro" id="IPR024732">
    <property type="entry name" value="NAGLU_C"/>
</dbReference>
<evidence type="ECO:0000313" key="3">
    <source>
        <dbReference type="EMBL" id="KAK8844436.1"/>
    </source>
</evidence>
<dbReference type="Gene3D" id="1.20.120.670">
    <property type="entry name" value="N-acetyl-b-d-glucoasminidase"/>
    <property type="match status" value="1"/>
</dbReference>
<reference evidence="4 5" key="1">
    <citation type="submission" date="2024-04" db="EMBL/GenBank/DDBJ databases">
        <title>Tritrichomonas musculus Genome.</title>
        <authorList>
            <person name="Alves-Ferreira E."/>
            <person name="Grigg M."/>
            <person name="Lorenzi H."/>
            <person name="Galac M."/>
        </authorList>
    </citation>
    <scope>NUCLEOTIDE SEQUENCE [LARGE SCALE GENOMIC DNA]</scope>
    <source>
        <strain evidence="4 5">EAF2021</strain>
    </source>
</reference>
<feature type="domain" description="Alpha-N-acetylglucosaminidase C-terminal" evidence="2">
    <location>
        <begin position="390"/>
        <end position="617"/>
    </location>
</feature>
<gene>
    <name evidence="3" type="ORF">M9Y10_024294</name>
    <name evidence="4" type="ORF">M9Y10_024298</name>
</gene>
<keyword evidence="5" id="KW-1185">Reference proteome</keyword>
<dbReference type="InterPro" id="IPR007781">
    <property type="entry name" value="NAGLU"/>
</dbReference>
<dbReference type="PANTHER" id="PTHR12872">
    <property type="entry name" value="ALPHA-N-ACETYLGLUCOSAMINIDASE"/>
    <property type="match status" value="1"/>
</dbReference>
<dbReference type="Gene3D" id="3.20.20.80">
    <property type="entry name" value="Glycosidases"/>
    <property type="match status" value="1"/>
</dbReference>